<dbReference type="RefSeq" id="WP_246388595.1">
    <property type="nucleotide sequence ID" value="NZ_JACIJO010000007.1"/>
</dbReference>
<evidence type="ECO:0000313" key="3">
    <source>
        <dbReference type="EMBL" id="MBB6329025.1"/>
    </source>
</evidence>
<dbReference type="InterPro" id="IPR037049">
    <property type="entry name" value="DUF1214_C_sf"/>
</dbReference>
<gene>
    <name evidence="3" type="ORF">FHS59_004689</name>
</gene>
<dbReference type="InterPro" id="IPR010679">
    <property type="entry name" value="DUF1254"/>
</dbReference>
<dbReference type="Pfam" id="PF06742">
    <property type="entry name" value="DUF1214"/>
    <property type="match status" value="1"/>
</dbReference>
<dbReference type="EMBL" id="JACIJO010000007">
    <property type="protein sequence ID" value="MBB6329025.1"/>
    <property type="molecule type" value="Genomic_DNA"/>
</dbReference>
<feature type="domain" description="DUF1254" evidence="2">
    <location>
        <begin position="75"/>
        <end position="207"/>
    </location>
</feature>
<evidence type="ECO:0000259" key="1">
    <source>
        <dbReference type="Pfam" id="PF06742"/>
    </source>
</evidence>
<dbReference type="Proteomes" id="UP000588604">
    <property type="component" value="Unassembled WGS sequence"/>
</dbReference>
<proteinExistence type="predicted"/>
<dbReference type="PANTHER" id="PTHR36509">
    <property type="entry name" value="BLL3101 PROTEIN"/>
    <property type="match status" value="1"/>
</dbReference>
<feature type="domain" description="DUF1214" evidence="1">
    <location>
        <begin position="346"/>
        <end position="460"/>
    </location>
</feature>
<sequence length="477" mass="53833">MIKQVLLIFLICLVAACKNGTNKGVETSSQTELTTDEAQTIAKEAYIFAYPILMGYQAMYYSMVDSTSPGYRGDFNMFTHDTSPADHTRTDVVTMNADTPYSLMAMDLRSEPMVISVPEIKDRYYVIQFIDLFTHNFAYIGTRSTETEAGDYLFVGPKWKGDIPEGKFKKVFRSESELVTTIGRTQLLGKDDLPNVIAVQKELKAQPLSTFLGASKEKNAPQLDWIKLNPSDLTNSNFIDYFNFYLTLVEPFNEEDKPMLEKFEKIGIVPGAKFNPADYSPEILAVIESGVQEGLDEIKDKAGNIAEQVNGWNMMDAFGPREFFKGNHVLRAAAAMVGIYANDKIEAFYPMAYVDNNGEVLNGENKYIIHFNKDQIPPAKYFWSITMYNKKADGVGGYLIENELNRYLINSTSEGLVYDKDGGFTIYIQHEKPAANKVANWLPAPNEPFYLCLRIYGPEESAMNGNWKPPFIEKVKD</sequence>
<dbReference type="InterPro" id="IPR037050">
    <property type="entry name" value="DUF1254_sf"/>
</dbReference>
<dbReference type="Gene3D" id="2.60.120.600">
    <property type="entry name" value="Domain of unknown function DUF1214, C-terminal domain"/>
    <property type="match status" value="1"/>
</dbReference>
<evidence type="ECO:0008006" key="5">
    <source>
        <dbReference type="Google" id="ProtNLM"/>
    </source>
</evidence>
<comment type="caution">
    <text evidence="3">The sequence shown here is derived from an EMBL/GenBank/DDBJ whole genome shotgun (WGS) entry which is preliminary data.</text>
</comment>
<accession>A0A841N314</accession>
<dbReference type="SUPFAM" id="SSF160935">
    <property type="entry name" value="VPA0735-like"/>
    <property type="match status" value="1"/>
</dbReference>
<dbReference type="AlphaFoldDB" id="A0A841N314"/>
<dbReference type="Gene3D" id="2.60.40.1610">
    <property type="entry name" value="Domain of unknown function DUF1254"/>
    <property type="match status" value="1"/>
</dbReference>
<evidence type="ECO:0000313" key="4">
    <source>
        <dbReference type="Proteomes" id="UP000588604"/>
    </source>
</evidence>
<dbReference type="Pfam" id="PF06863">
    <property type="entry name" value="DUF1254"/>
    <property type="match status" value="1"/>
</dbReference>
<keyword evidence="4" id="KW-1185">Reference proteome</keyword>
<protein>
    <recommendedName>
        <fullName evidence="5">DUF1254 domain-containing protein</fullName>
    </recommendedName>
</protein>
<dbReference type="PANTHER" id="PTHR36509:SF2">
    <property type="entry name" value="BLL3101 PROTEIN"/>
    <property type="match status" value="1"/>
</dbReference>
<evidence type="ECO:0000259" key="2">
    <source>
        <dbReference type="Pfam" id="PF06863"/>
    </source>
</evidence>
<dbReference type="InterPro" id="IPR010621">
    <property type="entry name" value="DUF1214"/>
</dbReference>
<dbReference type="PROSITE" id="PS51257">
    <property type="entry name" value="PROKAR_LIPOPROTEIN"/>
    <property type="match status" value="1"/>
</dbReference>
<organism evidence="3 4">
    <name type="scientific">Algoriphagus iocasae</name>
    <dbReference type="NCBI Taxonomy" id="1836499"/>
    <lineage>
        <taxon>Bacteria</taxon>
        <taxon>Pseudomonadati</taxon>
        <taxon>Bacteroidota</taxon>
        <taxon>Cytophagia</taxon>
        <taxon>Cytophagales</taxon>
        <taxon>Cyclobacteriaceae</taxon>
        <taxon>Algoriphagus</taxon>
    </lineage>
</organism>
<reference evidence="3 4" key="1">
    <citation type="submission" date="2020-08" db="EMBL/GenBank/DDBJ databases">
        <title>Genomic Encyclopedia of Type Strains, Phase IV (KMG-IV): sequencing the most valuable type-strain genomes for metagenomic binning, comparative biology and taxonomic classification.</title>
        <authorList>
            <person name="Goeker M."/>
        </authorList>
    </citation>
    <scope>NUCLEOTIDE SEQUENCE [LARGE SCALE GENOMIC DNA]</scope>
    <source>
        <strain evidence="3 4">DSM 102044</strain>
    </source>
</reference>
<name>A0A841N314_9BACT</name>